<evidence type="ECO:0000256" key="1">
    <source>
        <dbReference type="SAM" id="MobiDB-lite"/>
    </source>
</evidence>
<name>Q7R7U9_PLAYO</name>
<evidence type="ECO:0000313" key="4">
    <source>
        <dbReference type="Proteomes" id="UP000008553"/>
    </source>
</evidence>
<keyword evidence="4" id="KW-1185">Reference proteome</keyword>
<evidence type="ECO:0000256" key="2">
    <source>
        <dbReference type="SAM" id="SignalP"/>
    </source>
</evidence>
<organism evidence="3 4">
    <name type="scientific">Plasmodium yoelii yoelii</name>
    <dbReference type="NCBI Taxonomy" id="73239"/>
    <lineage>
        <taxon>Eukaryota</taxon>
        <taxon>Sar</taxon>
        <taxon>Alveolata</taxon>
        <taxon>Apicomplexa</taxon>
        <taxon>Aconoidasida</taxon>
        <taxon>Haemosporida</taxon>
        <taxon>Plasmodiidae</taxon>
        <taxon>Plasmodium</taxon>
        <taxon>Plasmodium (Vinckeia)</taxon>
    </lineage>
</organism>
<protein>
    <submittedName>
        <fullName evidence="3">Uncharacterized protein</fullName>
    </submittedName>
</protein>
<keyword evidence="2" id="KW-0732">Signal</keyword>
<feature type="chain" id="PRO_5004291760" evidence="2">
    <location>
        <begin position="23"/>
        <end position="70"/>
    </location>
</feature>
<accession>Q7R7U9</accession>
<reference evidence="3 4" key="1">
    <citation type="journal article" date="2002" name="Nature">
        <title>Genome sequence and comparative analysis of the model rodent malaria parasite Plasmodium yoelii yoelii.</title>
        <authorList>
            <person name="Carlton J.M."/>
            <person name="Angiuoli S.V."/>
            <person name="Suh B.B."/>
            <person name="Kooij T.W."/>
            <person name="Pertea M."/>
            <person name="Silva J.C."/>
            <person name="Ermolaeva M.D."/>
            <person name="Allen J.E."/>
            <person name="Selengut J.D."/>
            <person name="Koo H.L."/>
            <person name="Peterson J.D."/>
            <person name="Pop M."/>
            <person name="Kosack D.S."/>
            <person name="Shumway M.F."/>
            <person name="Bidwell S.L."/>
            <person name="Shallom S.J."/>
            <person name="van Aken S.E."/>
            <person name="Riedmuller S.B."/>
            <person name="Feldblyum T.V."/>
            <person name="Cho J.K."/>
            <person name="Quackenbush J."/>
            <person name="Sedegah M."/>
            <person name="Shoaibi A."/>
            <person name="Cummings L.M."/>
            <person name="Florens L."/>
            <person name="Yates J.R."/>
            <person name="Raine J.D."/>
            <person name="Sinden R.E."/>
            <person name="Harris M.A."/>
            <person name="Cunningham D.A."/>
            <person name="Preiser P.R."/>
            <person name="Bergman L.W."/>
            <person name="Vaidya A.B."/>
            <person name="van Lin L.H."/>
            <person name="Janse C.J."/>
            <person name="Waters A.P."/>
            <person name="Smith H.O."/>
            <person name="White O.R."/>
            <person name="Salzberg S.L."/>
            <person name="Venter J.C."/>
            <person name="Fraser C.M."/>
            <person name="Hoffman S.L."/>
            <person name="Gardner M.J."/>
            <person name="Carucci D.J."/>
        </authorList>
    </citation>
    <scope>NUCLEOTIDE SEQUENCE [LARGE SCALE GENOMIC DNA]</scope>
    <source>
        <strain evidence="3 4">17XNL</strain>
    </source>
</reference>
<dbReference type="InParanoid" id="Q7R7U9"/>
<dbReference type="EMBL" id="AABL01002757">
    <property type="protein sequence ID" value="EAA19942.1"/>
    <property type="molecule type" value="Genomic_DNA"/>
</dbReference>
<sequence>MNASVIDFRNLFASILITLVQVFDISVCVNTNPLATEPAPKKNTKLKSKKNTESKSKKNKEPKPEKLCPT</sequence>
<feature type="compositionally biased region" description="Basic and acidic residues" evidence="1">
    <location>
        <begin position="50"/>
        <end position="70"/>
    </location>
</feature>
<feature type="signal peptide" evidence="2">
    <location>
        <begin position="1"/>
        <end position="22"/>
    </location>
</feature>
<comment type="caution">
    <text evidence="3">The sequence shown here is derived from an EMBL/GenBank/DDBJ whole genome shotgun (WGS) entry which is preliminary data.</text>
</comment>
<dbReference type="PaxDb" id="73239-Q7R7U9"/>
<dbReference type="Proteomes" id="UP000008553">
    <property type="component" value="Unassembled WGS sequence"/>
</dbReference>
<evidence type="ECO:0000313" key="3">
    <source>
        <dbReference type="EMBL" id="EAA19942.1"/>
    </source>
</evidence>
<proteinExistence type="predicted"/>
<feature type="region of interest" description="Disordered" evidence="1">
    <location>
        <begin position="34"/>
        <end position="70"/>
    </location>
</feature>
<dbReference type="AlphaFoldDB" id="Q7R7U9"/>
<gene>
    <name evidence="3" type="ORF">PY07479</name>
</gene>